<evidence type="ECO:0000313" key="18">
    <source>
        <dbReference type="Proteomes" id="UP001404104"/>
    </source>
</evidence>
<sequence length="68" mass="7506">MWRIWLIFDPRRSLVALFVFLLVLALLIHFILLSTDRFNWLDGPQRAGANSAVTSTTGGAAMGTSTTP</sequence>
<dbReference type="NCBIfam" id="NF040861">
    <property type="entry name" value="pufA_517_ASD"/>
    <property type="match status" value="1"/>
</dbReference>
<evidence type="ECO:0000256" key="10">
    <source>
        <dbReference type="ARBA" id="ARBA00022989"/>
    </source>
</evidence>
<keyword evidence="18" id="KW-1185">Reference proteome</keyword>
<keyword evidence="6 15" id="KW-0812">Transmembrane</keyword>
<keyword evidence="10 15" id="KW-1133">Transmembrane helix</keyword>
<evidence type="ECO:0000256" key="8">
    <source>
        <dbReference type="ARBA" id="ARBA00022842"/>
    </source>
</evidence>
<name>A0ABU9XWH6_9SPHN</name>
<dbReference type="PRINTS" id="PR00673">
    <property type="entry name" value="LIGHTHARVSTA"/>
</dbReference>
<proteinExistence type="predicted"/>
<evidence type="ECO:0000256" key="2">
    <source>
        <dbReference type="ARBA" id="ARBA00004249"/>
    </source>
</evidence>
<dbReference type="Gene3D" id="4.10.220.20">
    <property type="entry name" value="Light-harvesting complex"/>
    <property type="match status" value="1"/>
</dbReference>
<keyword evidence="7" id="KW-0479">Metal-binding</keyword>
<keyword evidence="11" id="KW-0157">Chromophore</keyword>
<evidence type="ECO:0000259" key="16">
    <source>
        <dbReference type="Pfam" id="PF00556"/>
    </source>
</evidence>
<dbReference type="InterPro" id="IPR035889">
    <property type="entry name" value="Light-harvesting_complex"/>
</dbReference>
<gene>
    <name evidence="17" type="primary">pufA</name>
    <name evidence="17" type="ORF">ABC969_16005</name>
</gene>
<evidence type="ECO:0000256" key="3">
    <source>
        <dbReference type="ARBA" id="ARBA00022475"/>
    </source>
</evidence>
<comment type="subcellular location">
    <subcellularLocation>
        <location evidence="2">Cell inner membrane</location>
        <topology evidence="2">Single-pass type II membrane protein</topology>
    </subcellularLocation>
</comment>
<comment type="function">
    <text evidence="1">Antenna complexes are light-harvesting systems, which transfer the excitation energy to the reaction centers.</text>
</comment>
<dbReference type="EMBL" id="JBDIMF010000008">
    <property type="protein sequence ID" value="MEN2787918.1"/>
    <property type="molecule type" value="Genomic_DNA"/>
</dbReference>
<keyword evidence="9" id="KW-0076">Bacteriochlorophyll</keyword>
<keyword evidence="4" id="KW-0148">Chlorophyll</keyword>
<feature type="transmembrane region" description="Helical" evidence="15">
    <location>
        <begin position="12"/>
        <end position="32"/>
    </location>
</feature>
<keyword evidence="13" id="KW-0437">Light-harvesting polypeptide</keyword>
<dbReference type="PROSITE" id="PS00968">
    <property type="entry name" value="ANTENNA_COMP_ALPHA"/>
    <property type="match status" value="1"/>
</dbReference>
<evidence type="ECO:0000256" key="15">
    <source>
        <dbReference type="SAM" id="Phobius"/>
    </source>
</evidence>
<evidence type="ECO:0000256" key="5">
    <source>
        <dbReference type="ARBA" id="ARBA00022549"/>
    </source>
</evidence>
<feature type="domain" description="Antenna complex alpha/beta subunit" evidence="16">
    <location>
        <begin position="1"/>
        <end position="41"/>
    </location>
</feature>
<evidence type="ECO:0000256" key="11">
    <source>
        <dbReference type="ARBA" id="ARBA00022991"/>
    </source>
</evidence>
<dbReference type="RefSeq" id="WP_345866163.1">
    <property type="nucleotide sequence ID" value="NZ_JBDIMF010000008.1"/>
</dbReference>
<keyword evidence="8" id="KW-0460">Magnesium</keyword>
<accession>A0ABU9XWH6</accession>
<feature type="region of interest" description="Disordered" evidence="14">
    <location>
        <begin position="49"/>
        <end position="68"/>
    </location>
</feature>
<dbReference type="SUPFAM" id="SSF56918">
    <property type="entry name" value="Light-harvesting complex subunits"/>
    <property type="match status" value="1"/>
</dbReference>
<protein>
    <submittedName>
        <fullName evidence="17">Light-harvesting antenna LH1, alpha subunit</fullName>
    </submittedName>
</protein>
<evidence type="ECO:0000256" key="9">
    <source>
        <dbReference type="ARBA" id="ARBA00022956"/>
    </source>
</evidence>
<dbReference type="InterPro" id="IPR018332">
    <property type="entry name" value="Antenna_alpha"/>
</dbReference>
<evidence type="ECO:0000313" key="17">
    <source>
        <dbReference type="EMBL" id="MEN2787918.1"/>
    </source>
</evidence>
<evidence type="ECO:0000256" key="7">
    <source>
        <dbReference type="ARBA" id="ARBA00022723"/>
    </source>
</evidence>
<dbReference type="InterPro" id="IPR002361">
    <property type="entry name" value="Antenna_alpha_CS"/>
</dbReference>
<reference evidence="17 18" key="1">
    <citation type="submission" date="2024-05" db="EMBL/GenBank/DDBJ databases">
        <authorList>
            <person name="Liu Q."/>
            <person name="Xin Y.-H."/>
        </authorList>
    </citation>
    <scope>NUCLEOTIDE SEQUENCE [LARGE SCALE GENOMIC DNA]</scope>
    <source>
        <strain evidence="17 18">CGMCC 1.15349</strain>
    </source>
</reference>
<evidence type="ECO:0000256" key="13">
    <source>
        <dbReference type="ARBA" id="ARBA00023243"/>
    </source>
</evidence>
<keyword evidence="3" id="KW-1003">Cell membrane</keyword>
<evidence type="ECO:0000256" key="6">
    <source>
        <dbReference type="ARBA" id="ARBA00022692"/>
    </source>
</evidence>
<comment type="caution">
    <text evidence="17">The sequence shown here is derived from an EMBL/GenBank/DDBJ whole genome shotgun (WGS) entry which is preliminary data.</text>
</comment>
<dbReference type="Proteomes" id="UP001404104">
    <property type="component" value="Unassembled WGS sequence"/>
</dbReference>
<keyword evidence="5" id="KW-0042">Antenna complex</keyword>
<dbReference type="Pfam" id="PF00556">
    <property type="entry name" value="LHC"/>
    <property type="match status" value="1"/>
</dbReference>
<evidence type="ECO:0000256" key="12">
    <source>
        <dbReference type="ARBA" id="ARBA00023136"/>
    </source>
</evidence>
<evidence type="ECO:0000256" key="1">
    <source>
        <dbReference type="ARBA" id="ARBA00002455"/>
    </source>
</evidence>
<dbReference type="InterPro" id="IPR000066">
    <property type="entry name" value="Antenna_a/b"/>
</dbReference>
<evidence type="ECO:0000256" key="14">
    <source>
        <dbReference type="SAM" id="MobiDB-lite"/>
    </source>
</evidence>
<keyword evidence="12 15" id="KW-0472">Membrane</keyword>
<evidence type="ECO:0000256" key="4">
    <source>
        <dbReference type="ARBA" id="ARBA00022494"/>
    </source>
</evidence>
<organism evidence="17 18">
    <name type="scientific">Sphingomonas qilianensis</name>
    <dbReference type="NCBI Taxonomy" id="1736690"/>
    <lineage>
        <taxon>Bacteria</taxon>
        <taxon>Pseudomonadati</taxon>
        <taxon>Pseudomonadota</taxon>
        <taxon>Alphaproteobacteria</taxon>
        <taxon>Sphingomonadales</taxon>
        <taxon>Sphingomonadaceae</taxon>
        <taxon>Sphingomonas</taxon>
    </lineage>
</organism>